<proteinExistence type="predicted"/>
<dbReference type="EMBL" id="JABFUD020000005">
    <property type="protein sequence ID" value="KAI5080047.1"/>
    <property type="molecule type" value="Genomic_DNA"/>
</dbReference>
<dbReference type="Proteomes" id="UP000886520">
    <property type="component" value="Chromosome 5"/>
</dbReference>
<keyword evidence="2" id="KW-1185">Reference proteome</keyword>
<comment type="caution">
    <text evidence="1">The sequence shown here is derived from an EMBL/GenBank/DDBJ whole genome shotgun (WGS) entry which is preliminary data.</text>
</comment>
<name>A0A9D4ZNB6_ADICA</name>
<gene>
    <name evidence="1" type="ORF">GOP47_0005526</name>
</gene>
<accession>A0A9D4ZNB6</accession>
<protein>
    <submittedName>
        <fullName evidence="1">Uncharacterized protein</fullName>
    </submittedName>
</protein>
<dbReference type="AlphaFoldDB" id="A0A9D4ZNB6"/>
<evidence type="ECO:0000313" key="1">
    <source>
        <dbReference type="EMBL" id="KAI5080047.1"/>
    </source>
</evidence>
<organism evidence="1 2">
    <name type="scientific">Adiantum capillus-veneris</name>
    <name type="common">Maidenhair fern</name>
    <dbReference type="NCBI Taxonomy" id="13818"/>
    <lineage>
        <taxon>Eukaryota</taxon>
        <taxon>Viridiplantae</taxon>
        <taxon>Streptophyta</taxon>
        <taxon>Embryophyta</taxon>
        <taxon>Tracheophyta</taxon>
        <taxon>Polypodiopsida</taxon>
        <taxon>Polypodiidae</taxon>
        <taxon>Polypodiales</taxon>
        <taxon>Pteridineae</taxon>
        <taxon>Pteridaceae</taxon>
        <taxon>Vittarioideae</taxon>
        <taxon>Adiantum</taxon>
    </lineage>
</organism>
<evidence type="ECO:0000313" key="2">
    <source>
        <dbReference type="Proteomes" id="UP000886520"/>
    </source>
</evidence>
<sequence length="94" mass="10730">MECQLCFFNFASSTIARDEEGERDWLHFDVCDAHVIDKCPDGLEVPCLTQNLNKGIKRRTIILKSRKRLCPLKNLPCKRGVGLALENASQYMCL</sequence>
<reference evidence="1 2" key="1">
    <citation type="submission" date="2021-01" db="EMBL/GenBank/DDBJ databases">
        <title>Adiantum capillus-veneris genome.</title>
        <authorList>
            <person name="Fang Y."/>
            <person name="Liao Q."/>
        </authorList>
    </citation>
    <scope>NUCLEOTIDE SEQUENCE [LARGE SCALE GENOMIC DNA]</scope>
    <source>
        <strain evidence="1">H3</strain>
        <tissue evidence="1">Leaf</tissue>
    </source>
</reference>